<name>A0A327K1A4_9BRAD</name>
<evidence type="ECO:0000256" key="1">
    <source>
        <dbReference type="SAM" id="SignalP"/>
    </source>
</evidence>
<comment type="caution">
    <text evidence="3">The sequence shown here is derived from an EMBL/GenBank/DDBJ whole genome shotgun (WGS) entry which is preliminary data.</text>
</comment>
<keyword evidence="4" id="KW-1185">Reference proteome</keyword>
<evidence type="ECO:0000313" key="4">
    <source>
        <dbReference type="Proteomes" id="UP000248863"/>
    </source>
</evidence>
<feature type="domain" description="DUF2059" evidence="2">
    <location>
        <begin position="105"/>
        <end position="162"/>
    </location>
</feature>
<dbReference type="EMBL" id="NPEU01000419">
    <property type="protein sequence ID" value="RAI32520.1"/>
    <property type="molecule type" value="Genomic_DNA"/>
</dbReference>
<gene>
    <name evidence="3" type="ORF">CH338_24040</name>
</gene>
<protein>
    <recommendedName>
        <fullName evidence="2">DUF2059 domain-containing protein</fullName>
    </recommendedName>
</protein>
<dbReference type="Proteomes" id="UP000248863">
    <property type="component" value="Unassembled WGS sequence"/>
</dbReference>
<accession>A0A327K1A4</accession>
<dbReference type="AlphaFoldDB" id="A0A327K1A4"/>
<dbReference type="Pfam" id="PF09832">
    <property type="entry name" value="DUF2059"/>
    <property type="match status" value="1"/>
</dbReference>
<dbReference type="OrthoDB" id="5327699at2"/>
<sequence length="179" mass="19315">MPLATSLVTLFRATAAAALVAGTVGLVPAQAQAQAQQPADPSPAAVATARELIMVKGGNAVFDPIVNGVIEYVKNAFLPTNPQLGKELGEVALQLRKDYESKRAELLGEVAKVYAQKFSEAELKELVAFYKSPLGKKMSTEEPAVIDQGLKKAQVWADAFSEQVMSRFREEMKKKGHTL</sequence>
<dbReference type="RefSeq" id="WP_111359604.1">
    <property type="nucleotide sequence ID" value="NZ_NHSK01000293.1"/>
</dbReference>
<organism evidence="3 4">
    <name type="scientific">Rhodoplanes elegans</name>
    <dbReference type="NCBI Taxonomy" id="29408"/>
    <lineage>
        <taxon>Bacteria</taxon>
        <taxon>Pseudomonadati</taxon>
        <taxon>Pseudomonadota</taxon>
        <taxon>Alphaproteobacteria</taxon>
        <taxon>Hyphomicrobiales</taxon>
        <taxon>Nitrobacteraceae</taxon>
        <taxon>Rhodoplanes</taxon>
    </lineage>
</organism>
<feature type="signal peptide" evidence="1">
    <location>
        <begin position="1"/>
        <end position="33"/>
    </location>
</feature>
<dbReference type="InterPro" id="IPR018637">
    <property type="entry name" value="DUF2059"/>
</dbReference>
<feature type="chain" id="PRO_5016349785" description="DUF2059 domain-containing protein" evidence="1">
    <location>
        <begin position="34"/>
        <end position="179"/>
    </location>
</feature>
<evidence type="ECO:0000259" key="2">
    <source>
        <dbReference type="Pfam" id="PF09832"/>
    </source>
</evidence>
<keyword evidence="1" id="KW-0732">Signal</keyword>
<reference evidence="3 4" key="1">
    <citation type="submission" date="2017-07" db="EMBL/GenBank/DDBJ databases">
        <title>Draft Genome Sequences of Select Purple Nonsulfur Bacteria.</title>
        <authorList>
            <person name="Lasarre B."/>
            <person name="Mckinlay J.B."/>
        </authorList>
    </citation>
    <scope>NUCLEOTIDE SEQUENCE [LARGE SCALE GENOMIC DNA]</scope>
    <source>
        <strain evidence="3 4">DSM 11907</strain>
    </source>
</reference>
<proteinExistence type="predicted"/>
<evidence type="ECO:0000313" key="3">
    <source>
        <dbReference type="EMBL" id="RAI32520.1"/>
    </source>
</evidence>